<feature type="transmembrane region" description="Helical" evidence="6">
    <location>
        <begin position="71"/>
        <end position="94"/>
    </location>
</feature>
<gene>
    <name evidence="7" type="ORF">DVJ77_03260</name>
</gene>
<keyword evidence="5 6" id="KW-0472">Membrane</keyword>
<dbReference type="EMBL" id="QQAH01000001">
    <property type="protein sequence ID" value="RDD83772.1"/>
    <property type="molecule type" value="Genomic_DNA"/>
</dbReference>
<evidence type="ECO:0000313" key="7">
    <source>
        <dbReference type="EMBL" id="RDD83772.1"/>
    </source>
</evidence>
<comment type="subcellular location">
    <subcellularLocation>
        <location evidence="1">Membrane</location>
        <topology evidence="1">Multi-pass membrane protein</topology>
    </subcellularLocation>
</comment>
<sequence length="128" mass="13475">MRQTVSPFTGLLVGFVGASAVILGAFGAHALRDVLDTRGSELWHTAVQYHFWHALALVLAVLAPRAVSRRWAIAAFAIGIVLFSGSLYALALGAPRWCGAITPLGGVAFMVGWIALGMGLCGNSRQPD</sequence>
<keyword evidence="8" id="KW-1185">Reference proteome</keyword>
<dbReference type="OrthoDB" id="9802121at2"/>
<accession>A0A369USP3</accession>
<organism evidence="7 8">
    <name type="scientific">Dyella tabacisoli</name>
    <dbReference type="NCBI Taxonomy" id="2282381"/>
    <lineage>
        <taxon>Bacteria</taxon>
        <taxon>Pseudomonadati</taxon>
        <taxon>Pseudomonadota</taxon>
        <taxon>Gammaproteobacteria</taxon>
        <taxon>Lysobacterales</taxon>
        <taxon>Rhodanobacteraceae</taxon>
        <taxon>Dyella</taxon>
    </lineage>
</organism>
<evidence type="ECO:0000256" key="5">
    <source>
        <dbReference type="ARBA" id="ARBA00023136"/>
    </source>
</evidence>
<evidence type="ECO:0000256" key="4">
    <source>
        <dbReference type="ARBA" id="ARBA00022989"/>
    </source>
</evidence>
<name>A0A369USP3_9GAMM</name>
<feature type="transmembrane region" description="Helical" evidence="6">
    <location>
        <begin position="46"/>
        <end position="64"/>
    </location>
</feature>
<dbReference type="PANTHER" id="PTHR43461:SF1">
    <property type="entry name" value="TRANSMEMBRANE PROTEIN 256"/>
    <property type="match status" value="1"/>
</dbReference>
<protein>
    <submittedName>
        <fullName evidence="7">DUF423 domain-containing protein</fullName>
    </submittedName>
</protein>
<evidence type="ECO:0000256" key="1">
    <source>
        <dbReference type="ARBA" id="ARBA00004141"/>
    </source>
</evidence>
<comment type="caution">
    <text evidence="7">The sequence shown here is derived from an EMBL/GenBank/DDBJ whole genome shotgun (WGS) entry which is preliminary data.</text>
</comment>
<proteinExistence type="inferred from homology"/>
<dbReference type="InterPro" id="IPR006696">
    <property type="entry name" value="DUF423"/>
</dbReference>
<dbReference type="Proteomes" id="UP000253782">
    <property type="component" value="Unassembled WGS sequence"/>
</dbReference>
<dbReference type="Pfam" id="PF04241">
    <property type="entry name" value="DUF423"/>
    <property type="match status" value="1"/>
</dbReference>
<dbReference type="PANTHER" id="PTHR43461">
    <property type="entry name" value="TRANSMEMBRANE PROTEIN 256"/>
    <property type="match status" value="1"/>
</dbReference>
<feature type="transmembrane region" description="Helical" evidence="6">
    <location>
        <begin position="100"/>
        <end position="121"/>
    </location>
</feature>
<reference evidence="7 8" key="1">
    <citation type="submission" date="2018-07" db="EMBL/GenBank/DDBJ databases">
        <title>Dyella tabacisoli L4-6T, whole genome shotgun sequence.</title>
        <authorList>
            <person name="Zhou X.-K."/>
            <person name="Li W.-J."/>
            <person name="Duan Y.-Q."/>
        </authorList>
    </citation>
    <scope>NUCLEOTIDE SEQUENCE [LARGE SCALE GENOMIC DNA]</scope>
    <source>
        <strain evidence="7 8">L4-6</strain>
    </source>
</reference>
<dbReference type="RefSeq" id="WP_114844221.1">
    <property type="nucleotide sequence ID" value="NZ_JBHSPE010000001.1"/>
</dbReference>
<dbReference type="GO" id="GO:0016020">
    <property type="term" value="C:membrane"/>
    <property type="evidence" value="ECO:0007669"/>
    <property type="project" value="UniProtKB-SubCell"/>
</dbReference>
<dbReference type="AlphaFoldDB" id="A0A369USP3"/>
<evidence type="ECO:0000256" key="3">
    <source>
        <dbReference type="ARBA" id="ARBA00022692"/>
    </source>
</evidence>
<evidence type="ECO:0000256" key="6">
    <source>
        <dbReference type="SAM" id="Phobius"/>
    </source>
</evidence>
<comment type="similarity">
    <text evidence="2">Belongs to the UPF0382 family.</text>
</comment>
<evidence type="ECO:0000313" key="8">
    <source>
        <dbReference type="Proteomes" id="UP000253782"/>
    </source>
</evidence>
<evidence type="ECO:0000256" key="2">
    <source>
        <dbReference type="ARBA" id="ARBA00009694"/>
    </source>
</evidence>
<keyword evidence="4 6" id="KW-1133">Transmembrane helix</keyword>
<keyword evidence="3 6" id="KW-0812">Transmembrane</keyword>